<accession>A0A7S4LJJ4</accession>
<dbReference type="NCBIfam" id="TIGR01494">
    <property type="entry name" value="ATPase_P-type"/>
    <property type="match status" value="1"/>
</dbReference>
<keyword evidence="8 16" id="KW-0067">ATP-binding</keyword>
<evidence type="ECO:0000256" key="4">
    <source>
        <dbReference type="ARBA" id="ARBA00022448"/>
    </source>
</evidence>
<dbReference type="AlphaFoldDB" id="A0A7S4LJJ4"/>
<evidence type="ECO:0000256" key="11">
    <source>
        <dbReference type="ARBA" id="ARBA00022989"/>
    </source>
</evidence>
<dbReference type="SUPFAM" id="SSF56784">
    <property type="entry name" value="HAD-like"/>
    <property type="match status" value="1"/>
</dbReference>
<dbReference type="Gene3D" id="3.40.50.1000">
    <property type="entry name" value="HAD superfamily/HAD-like"/>
    <property type="match status" value="1"/>
</dbReference>
<feature type="binding site" evidence="16">
    <location>
        <position position="40"/>
    </location>
    <ligand>
        <name>ATP</name>
        <dbReference type="ChEBI" id="CHEBI:30616"/>
    </ligand>
</feature>
<dbReference type="InterPro" id="IPR006539">
    <property type="entry name" value="P-type_ATPase_IV"/>
</dbReference>
<evidence type="ECO:0000256" key="3">
    <source>
        <dbReference type="ARBA" id="ARBA00008109"/>
    </source>
</evidence>
<dbReference type="Pfam" id="PF13246">
    <property type="entry name" value="Cation_ATPase"/>
    <property type="match status" value="1"/>
</dbReference>
<feature type="binding site" evidence="16">
    <location>
        <position position="326"/>
    </location>
    <ligand>
        <name>ATP</name>
        <dbReference type="ChEBI" id="CHEBI:30616"/>
    </ligand>
</feature>
<sequence length="702" mass="78210">MGKAVYSYKIKNDPTLPGVGVNNSNLPEELGRISYLFSDKTGTLTCNEMHFRRLYLGASLKFTHNSLGDIVHSLHAYSRDNPHPTAATSSEAATGEQKLVSVPPKVMHDCMAKLDATVVDAIKCIALCHNVTPVETDDGGMEYQAASPDEVALVKFTESVGVTLVQRDIQQMQLRLEGGDVATFAILAIFPFTSASKRMGIVVRNMATGLITFYEKGADSVMQNIVRPSNWLEEECTNLAQEGLRTLVFGYKHLSEAQYADFAEQLCNAKLTTENRAENVALVQESLEVNLELIGLTGVEDRLQPDVQRSLEELRNADIKVWMLTGDKVETGICIARSTRLVDRSQRIFHLSGTTHTDLSNQFDLFSNSAYEAAQGIAMVLDGSTLAACLTELPDRFVAETNKCTSVVICRCSPTQKAEVVNLVRKYNPTRRTAAIGDGGNDVSMIQASHCGLGIVGKEGKHAALAADFSLEQFSHCKSLILWHGRNSYLRSATLAQFIFHRGLIISFIQAVFSSIFYFASVPIYTGWLMVGYTTIYTMLPVFSLILDEDVTEDLVLQFPELYSELQKGRALSIKVFLVWVWMAVYQGGTIMLLVILIFTESFLQIVSITFTALILTELYMVFIEMHNRRIAFFVFAEFVSLGAYLLSIVMLPTYFDRQFMETWEFVAKVAIITVTACLPIHLSKYLMRRWNPPAYAKIQAL</sequence>
<dbReference type="EMBL" id="HBJA01130254">
    <property type="protein sequence ID" value="CAE0833449.1"/>
    <property type="molecule type" value="Transcribed_RNA"/>
</dbReference>
<feature type="transmembrane region" description="Helical" evidence="18">
    <location>
        <begin position="631"/>
        <end position="654"/>
    </location>
</feature>
<dbReference type="SFLD" id="SFLDG00002">
    <property type="entry name" value="C1.7:_P-type_atpase_like"/>
    <property type="match status" value="1"/>
</dbReference>
<dbReference type="PANTHER" id="PTHR24092">
    <property type="entry name" value="PROBABLE PHOSPHOLIPID-TRANSPORTING ATPASE"/>
    <property type="match status" value="1"/>
</dbReference>
<evidence type="ECO:0000256" key="5">
    <source>
        <dbReference type="ARBA" id="ARBA00022692"/>
    </source>
</evidence>
<dbReference type="InterPro" id="IPR036412">
    <property type="entry name" value="HAD-like_sf"/>
</dbReference>
<dbReference type="SUPFAM" id="SSF81660">
    <property type="entry name" value="Metal cation-transporting ATPase, ATP-binding domain N"/>
    <property type="match status" value="1"/>
</dbReference>
<dbReference type="InterPro" id="IPR001757">
    <property type="entry name" value="P_typ_ATPase"/>
</dbReference>
<comment type="similarity">
    <text evidence="3 18">Belongs to the cation transport ATPase (P-type) (TC 3.A.3) family. Type IV subfamily.</text>
</comment>
<dbReference type="InterPro" id="IPR023214">
    <property type="entry name" value="HAD_sf"/>
</dbReference>
<keyword evidence="4" id="KW-0813">Transport</keyword>
<feature type="binding site" evidence="16">
    <location>
        <position position="150"/>
    </location>
    <ligand>
        <name>ATP</name>
        <dbReference type="ChEBI" id="CHEBI:30616"/>
    </ligand>
</feature>
<feature type="binding site" evidence="16">
    <location>
        <position position="417"/>
    </location>
    <ligand>
        <name>ATP</name>
        <dbReference type="ChEBI" id="CHEBI:30616"/>
    </ligand>
</feature>
<evidence type="ECO:0000256" key="9">
    <source>
        <dbReference type="ARBA" id="ARBA00022842"/>
    </source>
</evidence>
<evidence type="ECO:0000256" key="13">
    <source>
        <dbReference type="ARBA" id="ARBA00023136"/>
    </source>
</evidence>
<dbReference type="GO" id="GO:0000287">
    <property type="term" value="F:magnesium ion binding"/>
    <property type="evidence" value="ECO:0007669"/>
    <property type="project" value="UniProtKB-UniRule"/>
</dbReference>
<comment type="cofactor">
    <cofactor evidence="1 17">
        <name>Mg(2+)</name>
        <dbReference type="ChEBI" id="CHEBI:18420"/>
    </cofactor>
</comment>
<reference evidence="20" key="1">
    <citation type="submission" date="2021-01" db="EMBL/GenBank/DDBJ databases">
        <authorList>
            <person name="Corre E."/>
            <person name="Pelletier E."/>
            <person name="Niang G."/>
            <person name="Scheremetjew M."/>
            <person name="Finn R."/>
            <person name="Kale V."/>
            <person name="Holt S."/>
            <person name="Cochrane G."/>
            <person name="Meng A."/>
            <person name="Brown T."/>
            <person name="Cohen L."/>
        </authorList>
    </citation>
    <scope>NUCLEOTIDE SEQUENCE</scope>
    <source>
        <strain evidence="20">CCMP1594</strain>
    </source>
</reference>
<name>A0A7S4LJJ4_9EUGL</name>
<keyword evidence="9 17" id="KW-0460">Magnesium</keyword>
<comment type="subcellular location">
    <subcellularLocation>
        <location evidence="2">Endomembrane system</location>
        <topology evidence="2">Multi-pass membrane protein</topology>
    </subcellularLocation>
    <subcellularLocation>
        <location evidence="18">Membrane</location>
        <topology evidence="18">Multi-pass membrane protein</topology>
    </subcellularLocation>
</comment>
<evidence type="ECO:0000256" key="8">
    <source>
        <dbReference type="ARBA" id="ARBA00022840"/>
    </source>
</evidence>
<feature type="binding site" evidence="16">
    <location>
        <position position="442"/>
    </location>
    <ligand>
        <name>ATP</name>
        <dbReference type="ChEBI" id="CHEBI:30616"/>
    </ligand>
</feature>
<evidence type="ECO:0000256" key="1">
    <source>
        <dbReference type="ARBA" id="ARBA00001946"/>
    </source>
</evidence>
<dbReference type="Gene3D" id="3.40.1110.10">
    <property type="entry name" value="Calcium-transporting ATPase, cytoplasmic domain N"/>
    <property type="match status" value="1"/>
</dbReference>
<feature type="binding site" evidence="16">
    <location>
        <position position="192"/>
    </location>
    <ligand>
        <name>ATP</name>
        <dbReference type="ChEBI" id="CHEBI:30616"/>
    </ligand>
</feature>
<evidence type="ECO:0000256" key="6">
    <source>
        <dbReference type="ARBA" id="ARBA00022723"/>
    </source>
</evidence>
<dbReference type="GO" id="GO:0045332">
    <property type="term" value="P:phospholipid translocation"/>
    <property type="evidence" value="ECO:0007669"/>
    <property type="project" value="TreeGrafter"/>
</dbReference>
<keyword evidence="6 17" id="KW-0479">Metal-binding</keyword>
<dbReference type="GO" id="GO:0005886">
    <property type="term" value="C:plasma membrane"/>
    <property type="evidence" value="ECO:0007669"/>
    <property type="project" value="TreeGrafter"/>
</dbReference>
<feature type="transmembrane region" description="Helical" evidence="18">
    <location>
        <begin position="525"/>
        <end position="547"/>
    </location>
</feature>
<evidence type="ECO:0000256" key="12">
    <source>
        <dbReference type="ARBA" id="ARBA00023055"/>
    </source>
</evidence>
<evidence type="ECO:0000256" key="18">
    <source>
        <dbReference type="RuleBase" id="RU362033"/>
    </source>
</evidence>
<dbReference type="GO" id="GO:0016887">
    <property type="term" value="F:ATP hydrolysis activity"/>
    <property type="evidence" value="ECO:0007669"/>
    <property type="project" value="InterPro"/>
</dbReference>
<gene>
    <name evidence="20" type="ORF">EGYM00163_LOCUS44745</name>
</gene>
<feature type="binding site" evidence="17">
    <location>
        <position position="438"/>
    </location>
    <ligand>
        <name>Mg(2+)</name>
        <dbReference type="ChEBI" id="CHEBI:18420"/>
    </ligand>
</feature>
<keyword evidence="11 18" id="KW-1133">Transmembrane helix</keyword>
<feature type="binding site" evidence="16">
    <location>
        <position position="441"/>
    </location>
    <ligand>
        <name>ATP</name>
        <dbReference type="ChEBI" id="CHEBI:30616"/>
    </ligand>
</feature>
<evidence type="ECO:0000256" key="2">
    <source>
        <dbReference type="ARBA" id="ARBA00004127"/>
    </source>
</evidence>
<feature type="active site" description="4-aspartylphosphate intermediate" evidence="15">
    <location>
        <position position="39"/>
    </location>
</feature>
<feature type="transmembrane region" description="Helical" evidence="18">
    <location>
        <begin position="499"/>
        <end position="519"/>
    </location>
</feature>
<feature type="domain" description="P-type ATPase C-terminal" evidence="19">
    <location>
        <begin position="464"/>
        <end position="693"/>
    </location>
</feature>
<dbReference type="FunFam" id="3.40.50.1000:FF:000009">
    <property type="entry name" value="Phospholipid-transporting ATPase"/>
    <property type="match status" value="1"/>
</dbReference>
<feature type="binding site" evidence="16">
    <location>
        <position position="327"/>
    </location>
    <ligand>
        <name>ATP</name>
        <dbReference type="ChEBI" id="CHEBI:30616"/>
    </ligand>
</feature>
<proteinExistence type="inferred from homology"/>
<feature type="binding site" evidence="16">
    <location>
        <position position="39"/>
    </location>
    <ligand>
        <name>ATP</name>
        <dbReference type="ChEBI" id="CHEBI:30616"/>
    </ligand>
</feature>
<dbReference type="GO" id="GO:0006890">
    <property type="term" value="P:retrograde vesicle-mediated transport, Golgi to endoplasmic reticulum"/>
    <property type="evidence" value="ECO:0007669"/>
    <property type="project" value="TreeGrafter"/>
</dbReference>
<dbReference type="InterPro" id="IPR032630">
    <property type="entry name" value="P_typ_ATPase_c"/>
</dbReference>
<dbReference type="SUPFAM" id="SSF81665">
    <property type="entry name" value="Calcium ATPase, transmembrane domain M"/>
    <property type="match status" value="1"/>
</dbReference>
<feature type="binding site" evidence="17">
    <location>
        <position position="39"/>
    </location>
    <ligand>
        <name>Mg(2+)</name>
        <dbReference type="ChEBI" id="CHEBI:18420"/>
    </ligand>
</feature>
<evidence type="ECO:0000259" key="19">
    <source>
        <dbReference type="Pfam" id="PF16212"/>
    </source>
</evidence>
<evidence type="ECO:0000256" key="10">
    <source>
        <dbReference type="ARBA" id="ARBA00022967"/>
    </source>
</evidence>
<dbReference type="InterPro" id="IPR023298">
    <property type="entry name" value="ATPase_P-typ_TM_dom_sf"/>
</dbReference>
<evidence type="ECO:0000256" key="16">
    <source>
        <dbReference type="PIRSR" id="PIRSR606539-2"/>
    </source>
</evidence>
<evidence type="ECO:0000256" key="7">
    <source>
        <dbReference type="ARBA" id="ARBA00022741"/>
    </source>
</evidence>
<dbReference type="Pfam" id="PF16212">
    <property type="entry name" value="PhoLip_ATPase_C"/>
    <property type="match status" value="1"/>
</dbReference>
<dbReference type="GO" id="GO:0005524">
    <property type="term" value="F:ATP binding"/>
    <property type="evidence" value="ECO:0007669"/>
    <property type="project" value="UniProtKB-UniRule"/>
</dbReference>
<evidence type="ECO:0000256" key="14">
    <source>
        <dbReference type="ARBA" id="ARBA00034036"/>
    </source>
</evidence>
<dbReference type="PANTHER" id="PTHR24092:SF5">
    <property type="entry name" value="PHOSPHOLIPID-TRANSPORTING ATPASE"/>
    <property type="match status" value="1"/>
</dbReference>
<feature type="transmembrane region" description="Helical" evidence="18">
    <location>
        <begin position="577"/>
        <end position="599"/>
    </location>
</feature>
<dbReference type="PRINTS" id="PR00119">
    <property type="entry name" value="CATATPASE"/>
</dbReference>
<feature type="binding site" evidence="17">
    <location>
        <position position="442"/>
    </location>
    <ligand>
        <name>Mg(2+)</name>
        <dbReference type="ChEBI" id="CHEBI:18420"/>
    </ligand>
</feature>
<keyword evidence="13 18" id="KW-0472">Membrane</keyword>
<dbReference type="InterPro" id="IPR044492">
    <property type="entry name" value="P_typ_ATPase_HD_dom"/>
</dbReference>
<dbReference type="InterPro" id="IPR023299">
    <property type="entry name" value="ATPase_P-typ_cyto_dom_N"/>
</dbReference>
<dbReference type="InterPro" id="IPR018303">
    <property type="entry name" value="ATPase_P-typ_P_site"/>
</dbReference>
<comment type="catalytic activity">
    <reaction evidence="14 18">
        <text>ATP + H2O + phospholipidSide 1 = ADP + phosphate + phospholipidSide 2.</text>
        <dbReference type="EC" id="7.6.2.1"/>
    </reaction>
</comment>
<feature type="binding site" evidence="16">
    <location>
        <position position="216"/>
    </location>
    <ligand>
        <name>ATP</name>
        <dbReference type="ChEBI" id="CHEBI:30616"/>
    </ligand>
</feature>
<feature type="binding site" evidence="17">
    <location>
        <position position="41"/>
    </location>
    <ligand>
        <name>Mg(2+)</name>
        <dbReference type="ChEBI" id="CHEBI:18420"/>
    </ligand>
</feature>
<keyword evidence="10 18" id="KW-1278">Translocase</keyword>
<dbReference type="NCBIfam" id="TIGR01652">
    <property type="entry name" value="ATPase-Plipid"/>
    <property type="match status" value="1"/>
</dbReference>
<dbReference type="GO" id="GO:0005768">
    <property type="term" value="C:endosome"/>
    <property type="evidence" value="ECO:0007669"/>
    <property type="project" value="TreeGrafter"/>
</dbReference>
<feature type="transmembrane region" description="Helical" evidence="18">
    <location>
        <begin position="666"/>
        <end position="683"/>
    </location>
</feature>
<feature type="binding site" evidence="16">
    <location>
        <position position="245"/>
    </location>
    <ligand>
        <name>ATP</name>
        <dbReference type="ChEBI" id="CHEBI:30616"/>
    </ligand>
</feature>
<feature type="binding site" evidence="16">
    <location>
        <position position="411"/>
    </location>
    <ligand>
        <name>ATP</name>
        <dbReference type="ChEBI" id="CHEBI:30616"/>
    </ligand>
</feature>
<dbReference type="SFLD" id="SFLDS00003">
    <property type="entry name" value="Haloacid_Dehalogenase"/>
    <property type="match status" value="1"/>
</dbReference>
<feature type="binding site" evidence="16">
    <location>
        <position position="325"/>
    </location>
    <ligand>
        <name>ATP</name>
        <dbReference type="ChEBI" id="CHEBI:30616"/>
    </ligand>
</feature>
<dbReference type="EC" id="7.6.2.1" evidence="18"/>
<evidence type="ECO:0000313" key="20">
    <source>
        <dbReference type="EMBL" id="CAE0833449.1"/>
    </source>
</evidence>
<evidence type="ECO:0000256" key="15">
    <source>
        <dbReference type="PIRSR" id="PIRSR606539-1"/>
    </source>
</evidence>
<dbReference type="SFLD" id="SFLDF00027">
    <property type="entry name" value="p-type_atpase"/>
    <property type="match status" value="1"/>
</dbReference>
<dbReference type="GO" id="GO:0005802">
    <property type="term" value="C:trans-Golgi network"/>
    <property type="evidence" value="ECO:0007669"/>
    <property type="project" value="TreeGrafter"/>
</dbReference>
<evidence type="ECO:0000256" key="17">
    <source>
        <dbReference type="PIRSR" id="PIRSR606539-3"/>
    </source>
</evidence>
<organism evidence="20">
    <name type="scientific">Eutreptiella gymnastica</name>
    <dbReference type="NCBI Taxonomy" id="73025"/>
    <lineage>
        <taxon>Eukaryota</taxon>
        <taxon>Discoba</taxon>
        <taxon>Euglenozoa</taxon>
        <taxon>Euglenida</taxon>
        <taxon>Spirocuta</taxon>
        <taxon>Euglenophyceae</taxon>
        <taxon>Eutreptiales</taxon>
        <taxon>Eutreptiaceae</taxon>
        <taxon>Eutreptiella</taxon>
    </lineage>
</organism>
<dbReference type="PROSITE" id="PS00154">
    <property type="entry name" value="ATPASE_E1_E2"/>
    <property type="match status" value="1"/>
</dbReference>
<keyword evidence="12" id="KW-0445">Lipid transport</keyword>
<feature type="transmembrane region" description="Helical" evidence="18">
    <location>
        <begin position="605"/>
        <end position="624"/>
    </location>
</feature>
<protein>
    <recommendedName>
        <fullName evidence="18">Phospholipid-transporting ATPase</fullName>
        <ecNumber evidence="18">7.6.2.1</ecNumber>
    </recommendedName>
</protein>
<dbReference type="GO" id="GO:0006897">
    <property type="term" value="P:endocytosis"/>
    <property type="evidence" value="ECO:0007669"/>
    <property type="project" value="TreeGrafter"/>
</dbReference>
<keyword evidence="5 18" id="KW-0812">Transmembrane</keyword>
<keyword evidence="7 16" id="KW-0547">Nucleotide-binding</keyword>
<dbReference type="GO" id="GO:0140326">
    <property type="term" value="F:ATPase-coupled intramembrane lipid transporter activity"/>
    <property type="evidence" value="ECO:0007669"/>
    <property type="project" value="UniProtKB-EC"/>
</dbReference>
<feature type="binding site" evidence="16">
    <location>
        <position position="41"/>
    </location>
    <ligand>
        <name>ATP</name>
        <dbReference type="ChEBI" id="CHEBI:30616"/>
    </ligand>
</feature>